<evidence type="ECO:0000313" key="2">
    <source>
        <dbReference type="Proteomes" id="UP000377595"/>
    </source>
</evidence>
<dbReference type="AlphaFoldDB" id="A0A5M3XIA2"/>
<dbReference type="OrthoDB" id="3206885at2"/>
<dbReference type="Proteomes" id="UP000377595">
    <property type="component" value="Unassembled WGS sequence"/>
</dbReference>
<sequence>MSGNPARRAEQVAARQPRASAETAFLRTLAGGAAASWWPDSQNAVIEQAVALAADSPLELENSTAAIIGAEYWSRYQTEDSGFHSEKWLAALAALAADRLRVALQTGDAWQGLWQLLHGIAAMTPDTPVRQAITSAATALAKAGVAASWPTEIAQAEPAGDPLVATDGYGSRFAVLAPFAWGETDRHWYCWDVDWCGPEMVVAAGIHTSPEAALAEWRSAVGPSAADAEPLACDAAVAQDLLRSLTLVDAFTGLFIDVTTREFVSEQFRMRQRAFALLESSSVGAGRRHGLPDLDPLIDDFAAWLADRGGVQPAREDIGILADSWSTTAVPAYYACSPHRVEHAVILIADGYHTQYAEAALDLLPDWVEWCVERSGLTGTLADRARLAAKNNRWDGTESRDARHTE</sequence>
<keyword evidence="2" id="KW-1185">Reference proteome</keyword>
<evidence type="ECO:0000313" key="1">
    <source>
        <dbReference type="EMBL" id="GES20954.1"/>
    </source>
</evidence>
<dbReference type="EMBL" id="BLAF01000020">
    <property type="protein sequence ID" value="GES20954.1"/>
    <property type="molecule type" value="Genomic_DNA"/>
</dbReference>
<accession>A0A5M3XIA2</accession>
<reference evidence="1 2" key="1">
    <citation type="submission" date="2019-10" db="EMBL/GenBank/DDBJ databases">
        <title>Whole genome shotgun sequence of Acrocarpospora pleiomorpha NBRC 16267.</title>
        <authorList>
            <person name="Ichikawa N."/>
            <person name="Kimura A."/>
            <person name="Kitahashi Y."/>
            <person name="Komaki H."/>
            <person name="Oguchi A."/>
        </authorList>
    </citation>
    <scope>NUCLEOTIDE SEQUENCE [LARGE SCALE GENOMIC DNA]</scope>
    <source>
        <strain evidence="1 2">NBRC 16267</strain>
    </source>
</reference>
<comment type="caution">
    <text evidence="1">The sequence shown here is derived from an EMBL/GenBank/DDBJ whole genome shotgun (WGS) entry which is preliminary data.</text>
</comment>
<organism evidence="1 2">
    <name type="scientific">Acrocarpospora pleiomorpha</name>
    <dbReference type="NCBI Taxonomy" id="90975"/>
    <lineage>
        <taxon>Bacteria</taxon>
        <taxon>Bacillati</taxon>
        <taxon>Actinomycetota</taxon>
        <taxon>Actinomycetes</taxon>
        <taxon>Streptosporangiales</taxon>
        <taxon>Streptosporangiaceae</taxon>
        <taxon>Acrocarpospora</taxon>
    </lineage>
</organism>
<name>A0A5M3XIA2_9ACTN</name>
<gene>
    <name evidence="1" type="ORF">Aple_038500</name>
</gene>
<dbReference type="RefSeq" id="WP_155345973.1">
    <property type="nucleotide sequence ID" value="NZ_BAAAHM010000008.1"/>
</dbReference>
<protein>
    <submittedName>
        <fullName evidence="1">Uncharacterized protein</fullName>
    </submittedName>
</protein>
<proteinExistence type="predicted"/>